<feature type="domain" description="DUF2202" evidence="1">
    <location>
        <begin position="66"/>
        <end position="223"/>
    </location>
</feature>
<dbReference type="EMBL" id="AP024233">
    <property type="protein sequence ID" value="BCO08276.1"/>
    <property type="molecule type" value="Genomic_DNA"/>
</dbReference>
<dbReference type="AlphaFoldDB" id="A0A915XKH3"/>
<proteinExistence type="predicted"/>
<dbReference type="SUPFAM" id="SSF47240">
    <property type="entry name" value="Ferritin-like"/>
    <property type="match status" value="1"/>
</dbReference>
<accession>A0A915XKH3</accession>
<protein>
    <recommendedName>
        <fullName evidence="1">DUF2202 domain-containing protein</fullName>
    </recommendedName>
</protein>
<dbReference type="Gene3D" id="1.20.1260.10">
    <property type="match status" value="1"/>
</dbReference>
<gene>
    <name evidence="2" type="ORF">GF1_06520</name>
</gene>
<dbReference type="KEGG" id="ddu:GF1_06520"/>
<dbReference type="Pfam" id="PF09968">
    <property type="entry name" value="DUF2202"/>
    <property type="match status" value="1"/>
</dbReference>
<name>A0A915XKH3_9BACT</name>
<evidence type="ECO:0000313" key="2">
    <source>
        <dbReference type="EMBL" id="BCO08276.1"/>
    </source>
</evidence>
<keyword evidence="3" id="KW-1185">Reference proteome</keyword>
<evidence type="ECO:0000313" key="3">
    <source>
        <dbReference type="Proteomes" id="UP001063350"/>
    </source>
</evidence>
<organism evidence="2 3">
    <name type="scientific">Desulfolithobacter dissulfuricans</name>
    <dbReference type="NCBI Taxonomy" id="2795293"/>
    <lineage>
        <taxon>Bacteria</taxon>
        <taxon>Pseudomonadati</taxon>
        <taxon>Thermodesulfobacteriota</taxon>
        <taxon>Desulfobulbia</taxon>
        <taxon>Desulfobulbales</taxon>
        <taxon>Desulfobulbaceae</taxon>
        <taxon>Desulfolithobacter</taxon>
    </lineage>
</organism>
<reference evidence="2" key="1">
    <citation type="submission" date="2020-12" db="EMBL/GenBank/DDBJ databases">
        <title>Desulfobium dissulfuricans gen. nov., sp. nov., a novel mesophilic, sulfate-reducing bacterium isolated from a deep-sea hydrothermal vent.</title>
        <authorList>
            <person name="Hashimoto Y."/>
            <person name="Tame A."/>
            <person name="Sawayama S."/>
            <person name="Miyazaki J."/>
            <person name="Takai K."/>
            <person name="Nakagawa S."/>
        </authorList>
    </citation>
    <scope>NUCLEOTIDE SEQUENCE</scope>
    <source>
        <strain evidence="2">GF1</strain>
    </source>
</reference>
<dbReference type="InterPro" id="IPR019243">
    <property type="entry name" value="DUF2202"/>
</dbReference>
<dbReference type="InterPro" id="IPR009078">
    <property type="entry name" value="Ferritin-like_SF"/>
</dbReference>
<dbReference type="RefSeq" id="WP_267928178.1">
    <property type="nucleotide sequence ID" value="NZ_AP024233.1"/>
</dbReference>
<dbReference type="InterPro" id="IPR012347">
    <property type="entry name" value="Ferritin-like"/>
</dbReference>
<dbReference type="Proteomes" id="UP001063350">
    <property type="component" value="Chromosome"/>
</dbReference>
<sequence length="257" mass="28108">MKTKTTFFSAAAFALSLGLMGLPVKSDARGPGNPAAPCAVRNVQGGGMATIIANLPQEELSSEEAAGLSKMREEEKLARDVYRVLSDQWNLPIFNNIAQSEQRHMDMVKILLDRYELADPVTDSSVGVFTDPQLQELYDALVARGKVSLVEALQVGATIEDLDIKDLQDLLARTDNQDIRTVYQNLCKGSRNHLRAFISQLSLNNSSYEAQYLTPEEVEAISTSPMERGMVNADGVQVFGPGAGRGMGRIMQQNITK</sequence>
<dbReference type="CDD" id="cd01048">
    <property type="entry name" value="Ferritin_like_AB2"/>
    <property type="match status" value="1"/>
</dbReference>
<evidence type="ECO:0000259" key="1">
    <source>
        <dbReference type="Pfam" id="PF09968"/>
    </source>
</evidence>